<gene>
    <name evidence="1" type="ORF">EV695_2520</name>
</gene>
<sequence>MTHSCPQCGYLLDTGATKLLSCPSCNSSIYIQNNTTSLSDINVVKNTDKYLFDIGHSVQIKNASYIPKGYSLYEYEDGFRVEWELMDNDQNTYILNQEEENLFFVKQIPKIEASLPAWSSMQPNTQLIIETSDWLVVEKREVSFVAFYGELQNLPLQNSQIQCSYLSNTEGECLVLVSTGQPKSGSAHYPYTAYQGWWLDPMDLVQP</sequence>
<organism evidence="1 2">
    <name type="scientific">Cocleimonas flava</name>
    <dbReference type="NCBI Taxonomy" id="634765"/>
    <lineage>
        <taxon>Bacteria</taxon>
        <taxon>Pseudomonadati</taxon>
        <taxon>Pseudomonadota</taxon>
        <taxon>Gammaproteobacteria</taxon>
        <taxon>Thiotrichales</taxon>
        <taxon>Thiotrichaceae</taxon>
        <taxon>Cocleimonas</taxon>
    </lineage>
</organism>
<dbReference type="EMBL" id="SMFQ01000004">
    <property type="protein sequence ID" value="TCJ84562.1"/>
    <property type="molecule type" value="Genomic_DNA"/>
</dbReference>
<dbReference type="AlphaFoldDB" id="A0A4R1EX26"/>
<protein>
    <submittedName>
        <fullName evidence="1">Uncharacterized protein DUF4178</fullName>
    </submittedName>
</protein>
<evidence type="ECO:0000313" key="1">
    <source>
        <dbReference type="EMBL" id="TCJ84562.1"/>
    </source>
</evidence>
<evidence type="ECO:0000313" key="2">
    <source>
        <dbReference type="Proteomes" id="UP000294887"/>
    </source>
</evidence>
<name>A0A4R1EX26_9GAMM</name>
<reference evidence="1 2" key="1">
    <citation type="submission" date="2019-03" db="EMBL/GenBank/DDBJ databases">
        <title>Genomic Encyclopedia of Type Strains, Phase IV (KMG-IV): sequencing the most valuable type-strain genomes for metagenomic binning, comparative biology and taxonomic classification.</title>
        <authorList>
            <person name="Goeker M."/>
        </authorList>
    </citation>
    <scope>NUCLEOTIDE SEQUENCE [LARGE SCALE GENOMIC DNA]</scope>
    <source>
        <strain evidence="1 2">DSM 24830</strain>
    </source>
</reference>
<proteinExistence type="predicted"/>
<keyword evidence="2" id="KW-1185">Reference proteome</keyword>
<accession>A0A4R1EX26</accession>
<dbReference type="OrthoDB" id="228033at2"/>
<dbReference type="Proteomes" id="UP000294887">
    <property type="component" value="Unassembled WGS sequence"/>
</dbReference>
<comment type="caution">
    <text evidence="1">The sequence shown here is derived from an EMBL/GenBank/DDBJ whole genome shotgun (WGS) entry which is preliminary data.</text>
</comment>
<dbReference type="RefSeq" id="WP_131906311.1">
    <property type="nucleotide sequence ID" value="NZ_BAAAFU010000006.1"/>
</dbReference>